<dbReference type="PANTHER" id="PTHR33154">
    <property type="entry name" value="TRANSCRIPTIONAL REGULATOR, ARSR FAMILY"/>
    <property type="match status" value="1"/>
</dbReference>
<dbReference type="EMBL" id="FNYV01000008">
    <property type="protein sequence ID" value="SEJ81346.1"/>
    <property type="molecule type" value="Genomic_DNA"/>
</dbReference>
<evidence type="ECO:0000256" key="3">
    <source>
        <dbReference type="ARBA" id="ARBA00023163"/>
    </source>
</evidence>
<dbReference type="SUPFAM" id="SSF46785">
    <property type="entry name" value="Winged helix' DNA-binding domain"/>
    <property type="match status" value="1"/>
</dbReference>
<proteinExistence type="predicted"/>
<accession>A0A1H7BVU5</accession>
<dbReference type="PANTHER" id="PTHR33154:SF33">
    <property type="entry name" value="TRANSCRIPTIONAL REPRESSOR SDPR"/>
    <property type="match status" value="1"/>
</dbReference>
<dbReference type="SMART" id="SM00418">
    <property type="entry name" value="HTH_ARSR"/>
    <property type="match status" value="1"/>
</dbReference>
<gene>
    <name evidence="6" type="ORF">SAMN05443287_10846</name>
</gene>
<dbReference type="InterPro" id="IPR036388">
    <property type="entry name" value="WH-like_DNA-bd_sf"/>
</dbReference>
<dbReference type="Pfam" id="PF12840">
    <property type="entry name" value="HTH_20"/>
    <property type="match status" value="1"/>
</dbReference>
<dbReference type="AlphaFoldDB" id="A0A1H7BVU5"/>
<name>A0A1H7BVU5_9ACTN</name>
<dbReference type="Gene3D" id="1.10.10.10">
    <property type="entry name" value="Winged helix-like DNA-binding domain superfamily/Winged helix DNA-binding domain"/>
    <property type="match status" value="1"/>
</dbReference>
<evidence type="ECO:0000256" key="4">
    <source>
        <dbReference type="SAM" id="MobiDB-lite"/>
    </source>
</evidence>
<organism evidence="6 7">
    <name type="scientific">Micromonospora phaseoli</name>
    <dbReference type="NCBI Taxonomy" id="1144548"/>
    <lineage>
        <taxon>Bacteria</taxon>
        <taxon>Bacillati</taxon>
        <taxon>Actinomycetota</taxon>
        <taxon>Actinomycetes</taxon>
        <taxon>Micromonosporales</taxon>
        <taxon>Micromonosporaceae</taxon>
        <taxon>Micromonospora</taxon>
    </lineage>
</organism>
<dbReference type="InterPro" id="IPR036390">
    <property type="entry name" value="WH_DNA-bd_sf"/>
</dbReference>
<dbReference type="InterPro" id="IPR011991">
    <property type="entry name" value="ArsR-like_HTH"/>
</dbReference>
<keyword evidence="2 6" id="KW-0238">DNA-binding</keyword>
<evidence type="ECO:0000313" key="7">
    <source>
        <dbReference type="Proteomes" id="UP000198707"/>
    </source>
</evidence>
<dbReference type="GO" id="GO:0003677">
    <property type="term" value="F:DNA binding"/>
    <property type="evidence" value="ECO:0007669"/>
    <property type="project" value="UniProtKB-KW"/>
</dbReference>
<evidence type="ECO:0000256" key="2">
    <source>
        <dbReference type="ARBA" id="ARBA00023125"/>
    </source>
</evidence>
<protein>
    <submittedName>
        <fullName evidence="6">DNA-binding transcriptional regulator, ArsR family</fullName>
    </submittedName>
</protein>
<keyword evidence="7" id="KW-1185">Reference proteome</keyword>
<dbReference type="PROSITE" id="PS50987">
    <property type="entry name" value="HTH_ARSR_2"/>
    <property type="match status" value="1"/>
</dbReference>
<keyword evidence="3" id="KW-0804">Transcription</keyword>
<dbReference type="CDD" id="cd00090">
    <property type="entry name" value="HTH_ARSR"/>
    <property type="match status" value="1"/>
</dbReference>
<dbReference type="GO" id="GO:0003700">
    <property type="term" value="F:DNA-binding transcription factor activity"/>
    <property type="evidence" value="ECO:0007669"/>
    <property type="project" value="InterPro"/>
</dbReference>
<dbReference type="STRING" id="1144548.SAMN05443287_10846"/>
<feature type="region of interest" description="Disordered" evidence="4">
    <location>
        <begin position="123"/>
        <end position="147"/>
    </location>
</feature>
<evidence type="ECO:0000256" key="1">
    <source>
        <dbReference type="ARBA" id="ARBA00023015"/>
    </source>
</evidence>
<keyword evidence="1" id="KW-0805">Transcription regulation</keyword>
<dbReference type="Proteomes" id="UP000198707">
    <property type="component" value="Unassembled WGS sequence"/>
</dbReference>
<dbReference type="NCBIfam" id="NF033788">
    <property type="entry name" value="HTH_metalloreg"/>
    <property type="match status" value="1"/>
</dbReference>
<dbReference type="PRINTS" id="PR00778">
    <property type="entry name" value="HTHARSR"/>
</dbReference>
<evidence type="ECO:0000313" key="6">
    <source>
        <dbReference type="EMBL" id="SEJ81346.1"/>
    </source>
</evidence>
<feature type="domain" description="HTH arsR-type" evidence="5">
    <location>
        <begin position="31"/>
        <end position="125"/>
    </location>
</feature>
<reference evidence="7" key="1">
    <citation type="submission" date="2016-10" db="EMBL/GenBank/DDBJ databases">
        <authorList>
            <person name="Varghese N."/>
            <person name="Submissions S."/>
        </authorList>
    </citation>
    <scope>NUCLEOTIDE SEQUENCE [LARGE SCALE GENOMIC DNA]</scope>
    <source>
        <strain evidence="7">CGMCC 4.7038</strain>
    </source>
</reference>
<feature type="region of interest" description="Disordered" evidence="4">
    <location>
        <begin position="1"/>
        <end position="32"/>
    </location>
</feature>
<sequence>MTTRPPAGSRRRDPAVGGRVPPAIPPENGRSAAVASDELSRIMAALADPTRRAILSRLARGEASVTELAAPFAMTMPAVSRHLRVLERAGLVRRRQDAQRRPCRLDTAPLWTAVTWLRELVTESGDGAGGPGDGPARPAEATPDVAL</sequence>
<evidence type="ECO:0000259" key="5">
    <source>
        <dbReference type="PROSITE" id="PS50987"/>
    </source>
</evidence>
<dbReference type="InterPro" id="IPR001845">
    <property type="entry name" value="HTH_ArsR_DNA-bd_dom"/>
</dbReference>
<dbReference type="InterPro" id="IPR051081">
    <property type="entry name" value="HTH_MetalResp_TranReg"/>
</dbReference>